<feature type="region of interest" description="Disordered" evidence="6">
    <location>
        <begin position="282"/>
        <end position="301"/>
    </location>
</feature>
<keyword evidence="1" id="KW-0963">Cytoplasm</keyword>
<evidence type="ECO:0000256" key="2">
    <source>
        <dbReference type="ARBA" id="ARBA00022833"/>
    </source>
</evidence>
<dbReference type="Gene3D" id="3.90.1280.10">
    <property type="entry name" value="HSP33 redox switch-like"/>
    <property type="match status" value="1"/>
</dbReference>
<reference evidence="7 8" key="1">
    <citation type="submission" date="2019-08" db="EMBL/GenBank/DDBJ databases">
        <authorList>
            <person name="Seo Y.L."/>
        </authorList>
    </citation>
    <scope>NUCLEOTIDE SEQUENCE [LARGE SCALE GENOMIC DNA]</scope>
    <source>
        <strain evidence="7 8">MaA-C15</strain>
    </source>
</reference>
<keyword evidence="8" id="KW-1185">Reference proteome</keyword>
<dbReference type="AlphaFoldDB" id="A0A5D4GS41"/>
<evidence type="ECO:0000256" key="1">
    <source>
        <dbReference type="ARBA" id="ARBA00022490"/>
    </source>
</evidence>
<dbReference type="InterPro" id="IPR000397">
    <property type="entry name" value="Heat_shock_Hsp33"/>
</dbReference>
<keyword evidence="4" id="KW-0143">Chaperone</keyword>
<evidence type="ECO:0000256" key="4">
    <source>
        <dbReference type="ARBA" id="ARBA00023186"/>
    </source>
</evidence>
<gene>
    <name evidence="7" type="ORF">FY036_21175</name>
</gene>
<evidence type="ECO:0000256" key="5">
    <source>
        <dbReference type="ARBA" id="ARBA00023284"/>
    </source>
</evidence>
<dbReference type="PANTHER" id="PTHR30111">
    <property type="entry name" value="33 KDA CHAPERONIN"/>
    <property type="match status" value="1"/>
</dbReference>
<dbReference type="SUPFAM" id="SSF64397">
    <property type="entry name" value="Hsp33 domain"/>
    <property type="match status" value="1"/>
</dbReference>
<dbReference type="InterPro" id="IPR016153">
    <property type="entry name" value="Heat_shock_Hsp33_N"/>
</dbReference>
<dbReference type="GO" id="GO:0005737">
    <property type="term" value="C:cytoplasm"/>
    <property type="evidence" value="ECO:0007669"/>
    <property type="project" value="InterPro"/>
</dbReference>
<reference evidence="7 8" key="2">
    <citation type="submission" date="2019-09" db="EMBL/GenBank/DDBJ databases">
        <title>Mesorhizobium sp. MaA-C15 isolated from Microcystis aeruginosa.</title>
        <authorList>
            <person name="Jeong S.E."/>
            <person name="Jin H.M."/>
            <person name="Jeon C.O."/>
        </authorList>
    </citation>
    <scope>NUCLEOTIDE SEQUENCE [LARGE SCALE GENOMIC DNA]</scope>
    <source>
        <strain evidence="7 8">MaA-C15</strain>
    </source>
</reference>
<keyword evidence="3" id="KW-1015">Disulfide bond</keyword>
<proteinExistence type="predicted"/>
<dbReference type="InterPro" id="IPR023212">
    <property type="entry name" value="Hsp33_helix_hairpin_bin_dom_sf"/>
</dbReference>
<comment type="caution">
    <text evidence="7">The sequence shown here is derived from an EMBL/GenBank/DDBJ whole genome shotgun (WGS) entry which is preliminary data.</text>
</comment>
<dbReference type="Proteomes" id="UP000323258">
    <property type="component" value="Unassembled WGS sequence"/>
</dbReference>
<organism evidence="7 8">
    <name type="scientific">Neoaquamicrobium microcysteis</name>
    <dbReference type="NCBI Taxonomy" id="2682781"/>
    <lineage>
        <taxon>Bacteria</taxon>
        <taxon>Pseudomonadati</taxon>
        <taxon>Pseudomonadota</taxon>
        <taxon>Alphaproteobacteria</taxon>
        <taxon>Hyphomicrobiales</taxon>
        <taxon>Phyllobacteriaceae</taxon>
        <taxon>Neoaquamicrobium</taxon>
    </lineage>
</organism>
<keyword evidence="5" id="KW-0676">Redox-active center</keyword>
<dbReference type="Pfam" id="PF01430">
    <property type="entry name" value="HSP33"/>
    <property type="match status" value="1"/>
</dbReference>
<evidence type="ECO:0000256" key="6">
    <source>
        <dbReference type="SAM" id="MobiDB-lite"/>
    </source>
</evidence>
<dbReference type="GO" id="GO:0051082">
    <property type="term" value="F:unfolded protein binding"/>
    <property type="evidence" value="ECO:0007669"/>
    <property type="project" value="InterPro"/>
</dbReference>
<keyword evidence="2" id="KW-0862">Zinc</keyword>
<dbReference type="EMBL" id="VSZS01000068">
    <property type="protein sequence ID" value="TYR29390.1"/>
    <property type="molecule type" value="Genomic_DNA"/>
</dbReference>
<accession>A0A5D4GS41</accession>
<dbReference type="InterPro" id="IPR016154">
    <property type="entry name" value="Heat_shock_Hsp33_C"/>
</dbReference>
<dbReference type="Gene3D" id="1.10.287.480">
    <property type="entry name" value="helix hairpin bin"/>
    <property type="match status" value="1"/>
</dbReference>
<evidence type="ECO:0000313" key="7">
    <source>
        <dbReference type="EMBL" id="TYR29390.1"/>
    </source>
</evidence>
<dbReference type="GO" id="GO:0042026">
    <property type="term" value="P:protein refolding"/>
    <property type="evidence" value="ECO:0007669"/>
    <property type="project" value="TreeGrafter"/>
</dbReference>
<sequence>MKSSTAPTRWCSTKPRTACTPRRPCSPGASALDRRFGRTYLGAHPSNRVFDPAHRSAMLNRACGSGAMTGIVLVTETDIKLGEFGFAGDDHVVPFEVAMLDARGRVVQLGAVLDAILSRHDYPEPVARLLAEAVTLTVLLGTSLKFDGKFILQTRSDGPVDMLVADFSTPQSLRAYARFDEERLQAAMAAGKASPADLMGAGVLALTIDQGQYMQRYQGIVPLDSTSLEEAARTYFRQSEQIPTEVRLSVARQLVRGDSGKEEHWRAGGLLAQFLPESSERLRLPDLPGGDGDNGDAPDPTDDAWNEVVALLGTVESDELLDPTVGSERLLYRLFHEHGVRVFEGTEVLDDCSCSRERIRSVLDSFTAEEIAESTQDGSIQVACEFCSTQYEFDPAEFAPAQ</sequence>
<dbReference type="Gene3D" id="3.55.30.10">
    <property type="entry name" value="Hsp33 domain"/>
    <property type="match status" value="1"/>
</dbReference>
<dbReference type="PANTHER" id="PTHR30111:SF1">
    <property type="entry name" value="33 KDA CHAPERONIN"/>
    <property type="match status" value="1"/>
</dbReference>
<dbReference type="SUPFAM" id="SSF118352">
    <property type="entry name" value="HSP33 redox switch-like"/>
    <property type="match status" value="1"/>
</dbReference>
<dbReference type="OrthoDB" id="9793753at2"/>
<dbReference type="NCBIfam" id="NF002386">
    <property type="entry name" value="PRK01402.1"/>
    <property type="match status" value="1"/>
</dbReference>
<name>A0A5D4GS41_9HYPH</name>
<dbReference type="GO" id="GO:0044183">
    <property type="term" value="F:protein folding chaperone"/>
    <property type="evidence" value="ECO:0007669"/>
    <property type="project" value="TreeGrafter"/>
</dbReference>
<evidence type="ECO:0000313" key="8">
    <source>
        <dbReference type="Proteomes" id="UP000323258"/>
    </source>
</evidence>
<evidence type="ECO:0000256" key="3">
    <source>
        <dbReference type="ARBA" id="ARBA00023157"/>
    </source>
</evidence>
<protein>
    <submittedName>
        <fullName evidence="7">Hsp33 family molecular chaperone</fullName>
    </submittedName>
</protein>
<dbReference type="CDD" id="cd00498">
    <property type="entry name" value="Hsp33"/>
    <property type="match status" value="1"/>
</dbReference>